<reference evidence="1 2" key="1">
    <citation type="submission" date="2019-12" db="EMBL/GenBank/DDBJ databases">
        <title>Genomic-based taxomic classification of the family Erythrobacteraceae.</title>
        <authorList>
            <person name="Xu L."/>
        </authorList>
    </citation>
    <scope>NUCLEOTIDE SEQUENCE [LARGE SCALE GENOMIC DNA]</scope>
    <source>
        <strain evidence="1 2">JCM 17468</strain>
    </source>
</reference>
<accession>A0A844Y554</accession>
<dbReference type="EMBL" id="WTYD01000001">
    <property type="protein sequence ID" value="MXO53305.1"/>
    <property type="molecule type" value="Genomic_DNA"/>
</dbReference>
<protein>
    <submittedName>
        <fullName evidence="1">Uncharacterized protein</fullName>
    </submittedName>
</protein>
<dbReference type="RefSeq" id="WP_160660182.1">
    <property type="nucleotide sequence ID" value="NZ_BAABDV010000001.1"/>
</dbReference>
<keyword evidence="2" id="KW-1185">Reference proteome</keyword>
<comment type="caution">
    <text evidence="1">The sequence shown here is derived from an EMBL/GenBank/DDBJ whole genome shotgun (WGS) entry which is preliminary data.</text>
</comment>
<name>A0A844Y554_9SPHN</name>
<evidence type="ECO:0000313" key="1">
    <source>
        <dbReference type="EMBL" id="MXO53305.1"/>
    </source>
</evidence>
<sequence length="71" mass="7909">MIAIPVDVEEAMAMLHLKESEFERAVKAVENALADGRTGEHELNTMNELAMELGELAEQISDQIQKKLQSL</sequence>
<dbReference type="AlphaFoldDB" id="A0A844Y554"/>
<dbReference type="Proteomes" id="UP000430272">
    <property type="component" value="Unassembled WGS sequence"/>
</dbReference>
<proteinExistence type="predicted"/>
<evidence type="ECO:0000313" key="2">
    <source>
        <dbReference type="Proteomes" id="UP000430272"/>
    </source>
</evidence>
<organism evidence="1 2">
    <name type="scientific">Qipengyuania pelagi</name>
    <dbReference type="NCBI Taxonomy" id="994320"/>
    <lineage>
        <taxon>Bacteria</taxon>
        <taxon>Pseudomonadati</taxon>
        <taxon>Pseudomonadota</taxon>
        <taxon>Alphaproteobacteria</taxon>
        <taxon>Sphingomonadales</taxon>
        <taxon>Erythrobacteraceae</taxon>
        <taxon>Qipengyuania</taxon>
    </lineage>
</organism>
<dbReference type="OrthoDB" id="9866195at2"/>
<gene>
    <name evidence="1" type="ORF">GRI47_04695</name>
</gene>